<dbReference type="EMBL" id="JAJKFW010000010">
    <property type="protein sequence ID" value="MCC9641629.1"/>
    <property type="molecule type" value="Genomic_DNA"/>
</dbReference>
<keyword evidence="2" id="KW-1185">Reference proteome</keyword>
<gene>
    <name evidence="1" type="ORF">LOC71_05035</name>
</gene>
<protein>
    <recommendedName>
        <fullName evidence="3">Integron gene cassette protein</fullName>
    </recommendedName>
</protein>
<evidence type="ECO:0000313" key="2">
    <source>
        <dbReference type="Proteomes" id="UP001430306"/>
    </source>
</evidence>
<evidence type="ECO:0008006" key="3">
    <source>
        <dbReference type="Google" id="ProtNLM"/>
    </source>
</evidence>
<reference evidence="1" key="1">
    <citation type="submission" date="2021-11" db="EMBL/GenBank/DDBJ databases">
        <title>Genome sequence.</title>
        <authorList>
            <person name="Sun Q."/>
        </authorList>
    </citation>
    <scope>NUCLEOTIDE SEQUENCE</scope>
    <source>
        <strain evidence="1">JC740</strain>
    </source>
</reference>
<dbReference type="Proteomes" id="UP001430306">
    <property type="component" value="Unassembled WGS sequence"/>
</dbReference>
<sequence>MKHELAFAILEHWRDQDAIDRIVGTPGYALQFASDALSFFVCESADDFAKICRHELSVYPDDGLWGSVSELSGSELASFDAFIRSATALQSQTDG</sequence>
<name>A0ABS8NDJ8_9BACT</name>
<evidence type="ECO:0000313" key="1">
    <source>
        <dbReference type="EMBL" id="MCC9641629.1"/>
    </source>
</evidence>
<dbReference type="RefSeq" id="WP_230271938.1">
    <property type="nucleotide sequence ID" value="NZ_JAJKFW010000010.1"/>
</dbReference>
<proteinExistence type="predicted"/>
<accession>A0ABS8NDJ8</accession>
<comment type="caution">
    <text evidence="1">The sequence shown here is derived from an EMBL/GenBank/DDBJ whole genome shotgun (WGS) entry which is preliminary data.</text>
</comment>
<organism evidence="1 2">
    <name type="scientific">Rhodopirellula halodulae</name>
    <dbReference type="NCBI Taxonomy" id="2894198"/>
    <lineage>
        <taxon>Bacteria</taxon>
        <taxon>Pseudomonadati</taxon>
        <taxon>Planctomycetota</taxon>
        <taxon>Planctomycetia</taxon>
        <taxon>Pirellulales</taxon>
        <taxon>Pirellulaceae</taxon>
        <taxon>Rhodopirellula</taxon>
    </lineage>
</organism>